<evidence type="ECO:0000313" key="1">
    <source>
        <dbReference type="EMBL" id="QJB00233.1"/>
    </source>
</evidence>
<gene>
    <name evidence="1" type="ORF">MM171A00654_0019</name>
    <name evidence="2" type="ORF">MM171B01002_0006</name>
</gene>
<organism evidence="2">
    <name type="scientific">viral metagenome</name>
    <dbReference type="NCBI Taxonomy" id="1070528"/>
    <lineage>
        <taxon>unclassified sequences</taxon>
        <taxon>metagenomes</taxon>
        <taxon>organismal metagenomes</taxon>
    </lineage>
</organism>
<name>A0A6M3M597_9ZZZZ</name>
<dbReference type="EMBL" id="MT143815">
    <property type="protein sequence ID" value="QJB02927.1"/>
    <property type="molecule type" value="Genomic_DNA"/>
</dbReference>
<accession>A0A6M3M597</accession>
<proteinExistence type="predicted"/>
<protein>
    <submittedName>
        <fullName evidence="2">Uncharacterized protein</fullName>
    </submittedName>
</protein>
<dbReference type="EMBL" id="MT143685">
    <property type="protein sequence ID" value="QJB00233.1"/>
    <property type="molecule type" value="Genomic_DNA"/>
</dbReference>
<dbReference type="AlphaFoldDB" id="A0A6M3M597"/>
<sequence>MREEIVTKKALIIVLMALNSWLPWTSEVKVLLTESRSQVIFTGEASPFRGLCCMEDRANIAINSNAAVEDWPMITLHETQHILAYILWPDLPSWAGFEAAAIACAKEVQPQRMRGVYKFADMNVYELHAQLPWLLNGKLCPTLQPWYPWFDLTPTSKVKSRVAAPQEDTSWAVLDGDRIGIIEDP</sequence>
<reference evidence="2" key="1">
    <citation type="submission" date="2020-03" db="EMBL/GenBank/DDBJ databases">
        <title>The deep terrestrial virosphere.</title>
        <authorList>
            <person name="Holmfeldt K."/>
            <person name="Nilsson E."/>
            <person name="Simone D."/>
            <person name="Lopez-Fernandez M."/>
            <person name="Wu X."/>
            <person name="de Brujin I."/>
            <person name="Lundin D."/>
            <person name="Andersson A."/>
            <person name="Bertilsson S."/>
            <person name="Dopson M."/>
        </authorList>
    </citation>
    <scope>NUCLEOTIDE SEQUENCE</scope>
    <source>
        <strain evidence="1">MM171A00654</strain>
        <strain evidence="2">MM171B01002</strain>
    </source>
</reference>
<evidence type="ECO:0000313" key="2">
    <source>
        <dbReference type="EMBL" id="QJB02927.1"/>
    </source>
</evidence>